<dbReference type="AlphaFoldDB" id="A0A8I1K756"/>
<reference evidence="1" key="1">
    <citation type="submission" date="2020-12" db="EMBL/GenBank/DDBJ databases">
        <title>Antibiotic resistance and phylogeny of Pseudomonas spp. isolated over three decades from chicken meat in the Norwegian food chain.</title>
        <authorList>
            <person name="Moen B."/>
        </authorList>
    </citation>
    <scope>NUCLEOTIDE SEQUENCE</scope>
    <source>
        <strain evidence="1">MF6762</strain>
    </source>
</reference>
<dbReference type="RefSeq" id="WP_108184851.1">
    <property type="nucleotide sequence ID" value="NZ_JAEKCZ010000030.1"/>
</dbReference>
<organism evidence="1 2">
    <name type="scientific">Pseudomonas psychrophila</name>
    <dbReference type="NCBI Taxonomy" id="122355"/>
    <lineage>
        <taxon>Bacteria</taxon>
        <taxon>Pseudomonadati</taxon>
        <taxon>Pseudomonadota</taxon>
        <taxon>Gammaproteobacteria</taxon>
        <taxon>Pseudomonadales</taxon>
        <taxon>Pseudomonadaceae</taxon>
        <taxon>Pseudomonas</taxon>
    </lineage>
</organism>
<proteinExistence type="predicted"/>
<accession>A0A8I1K756</accession>
<dbReference type="Proteomes" id="UP000658390">
    <property type="component" value="Unassembled WGS sequence"/>
</dbReference>
<name>A0A8I1K756_9PSED</name>
<comment type="caution">
    <text evidence="1">The sequence shown here is derived from an EMBL/GenBank/DDBJ whole genome shotgun (WGS) entry which is preliminary data.</text>
</comment>
<gene>
    <name evidence="1" type="ORF">JFT45_23545</name>
</gene>
<dbReference type="EMBL" id="JAEKCZ010000030">
    <property type="protein sequence ID" value="MBJ2259484.1"/>
    <property type="molecule type" value="Genomic_DNA"/>
</dbReference>
<evidence type="ECO:0000313" key="1">
    <source>
        <dbReference type="EMBL" id="MBJ2259484.1"/>
    </source>
</evidence>
<evidence type="ECO:0000313" key="2">
    <source>
        <dbReference type="Proteomes" id="UP000658390"/>
    </source>
</evidence>
<protein>
    <submittedName>
        <fullName evidence="1">Uncharacterized protein</fullName>
    </submittedName>
</protein>
<sequence length="223" mass="25372">MSHFQKITDRRSKEAMVRFLTDHFRYDTMRSWNASSSYAQCIKLHKLGLTPEQLMKAYDVIQTDIWDELDILIQDFVTEMGGAYTIGVNGRSGGYLVLLGSEWTSTGYKSYCRTCYQRNYQSCGHTDGDNACGMCRATGEKGRVNYATPPRQLSVSNSGIDEECDFENWSMEQLRARVNVVEAFDSACDDIRVAFLGMLDMDVVEETIMVPQKRFVLQTSHAL</sequence>